<dbReference type="AlphaFoldDB" id="Q0V2G7"/>
<dbReference type="EMBL" id="CH445326">
    <property type="protein sequence ID" value="EAT91446.2"/>
    <property type="molecule type" value="Genomic_DNA"/>
</dbReference>
<dbReference type="InParanoid" id="Q0V2G7"/>
<dbReference type="RefSeq" id="XP_001792423.1">
    <property type="nucleotide sequence ID" value="XM_001792371.1"/>
</dbReference>
<dbReference type="SUPFAM" id="SSF51735">
    <property type="entry name" value="NAD(P)-binding Rossmann-fold domains"/>
    <property type="match status" value="1"/>
</dbReference>
<dbReference type="FunCoup" id="Q0V2G7">
    <property type="interactions" value="637"/>
</dbReference>
<evidence type="ECO:0000313" key="5">
    <source>
        <dbReference type="Proteomes" id="UP000001055"/>
    </source>
</evidence>
<dbReference type="InterPro" id="IPR051609">
    <property type="entry name" value="NmrA/Isoflavone_reductase-like"/>
</dbReference>
<dbReference type="Gene3D" id="3.90.25.10">
    <property type="entry name" value="UDP-galactose 4-epimerase, domain 1"/>
    <property type="match status" value="1"/>
</dbReference>
<accession>Q0V2G7</accession>
<dbReference type="Gene3D" id="3.40.50.720">
    <property type="entry name" value="NAD(P)-binding Rossmann-like Domain"/>
    <property type="match status" value="1"/>
</dbReference>
<dbReference type="PANTHER" id="PTHR47706:SF1">
    <property type="entry name" value="CIPA-LIKE, PUTATIVE (AFU_ORTHOLOGUE AFUA_1G12460)-RELATED"/>
    <property type="match status" value="1"/>
</dbReference>
<dbReference type="Proteomes" id="UP000001055">
    <property type="component" value="Unassembled WGS sequence"/>
</dbReference>
<dbReference type="InterPro" id="IPR036291">
    <property type="entry name" value="NAD(P)-bd_dom_sf"/>
</dbReference>
<feature type="domain" description="NmrA-like" evidence="3">
    <location>
        <begin position="25"/>
        <end position="240"/>
    </location>
</feature>
<dbReference type="InterPro" id="IPR008030">
    <property type="entry name" value="NmrA-like"/>
</dbReference>
<evidence type="ECO:0000256" key="2">
    <source>
        <dbReference type="ARBA" id="ARBA00023002"/>
    </source>
</evidence>
<reference evidence="5" key="1">
    <citation type="journal article" date="2007" name="Plant Cell">
        <title>Dothideomycete-plant interactions illuminated by genome sequencing and EST analysis of the wheat pathogen Stagonospora nodorum.</title>
        <authorList>
            <person name="Hane J.K."/>
            <person name="Lowe R.G."/>
            <person name="Solomon P.S."/>
            <person name="Tan K.C."/>
            <person name="Schoch C.L."/>
            <person name="Spatafora J.W."/>
            <person name="Crous P.W."/>
            <person name="Kodira C."/>
            <person name="Birren B.W."/>
            <person name="Galagan J.E."/>
            <person name="Torriani S.F."/>
            <person name="McDonald B.A."/>
            <person name="Oliver R.P."/>
        </authorList>
    </citation>
    <scope>NUCLEOTIDE SEQUENCE [LARGE SCALE GENOMIC DNA]</scope>
    <source>
        <strain evidence="5">SN15 / ATCC MYA-4574 / FGSC 10173</strain>
    </source>
</reference>
<gene>
    <name evidence="4" type="ORF">SNOG_01797</name>
</gene>
<dbReference type="Pfam" id="PF05368">
    <property type="entry name" value="NmrA"/>
    <property type="match status" value="1"/>
</dbReference>
<organism evidence="4 5">
    <name type="scientific">Phaeosphaeria nodorum (strain SN15 / ATCC MYA-4574 / FGSC 10173)</name>
    <name type="common">Glume blotch fungus</name>
    <name type="synonym">Parastagonospora nodorum</name>
    <dbReference type="NCBI Taxonomy" id="321614"/>
    <lineage>
        <taxon>Eukaryota</taxon>
        <taxon>Fungi</taxon>
        <taxon>Dikarya</taxon>
        <taxon>Ascomycota</taxon>
        <taxon>Pezizomycotina</taxon>
        <taxon>Dothideomycetes</taxon>
        <taxon>Pleosporomycetidae</taxon>
        <taxon>Pleosporales</taxon>
        <taxon>Pleosporineae</taxon>
        <taxon>Phaeosphaeriaceae</taxon>
        <taxon>Parastagonospora</taxon>
    </lineage>
</organism>
<sequence>MYLTRHQAASFPFHTAHSKTMLPTRIALAGATGNLGQPVLSSLLSEGYLVTVLSRIGGNRSKLAPHANLLIKEVDFTSVPNLITALQHVQVVISCFATSALGSQNTLIDACVAAGVQRFIPAEFGMDSQNPLATQLPVCVPKVDTQTYLCDKARENPHFSWTGIANGMFLDWGMQMGIIIDPAKHRATLYNGGDVPFSATTLADVARAVLGIIRNMEETANRLVYVHSARVTQNQLIRYAKEKDREVWDIVEMDTDTVKRESLRELEKGEGVGVDRAMLGFCITAMFDAEYGCDFSGKLDNELLGVEQLGADEVREVVERCM</sequence>
<evidence type="ECO:0000313" key="4">
    <source>
        <dbReference type="EMBL" id="EAT91446.2"/>
    </source>
</evidence>
<protein>
    <recommendedName>
        <fullName evidence="3">NmrA-like domain-containing protein</fullName>
    </recommendedName>
</protein>
<dbReference type="PANTHER" id="PTHR47706">
    <property type="entry name" value="NMRA-LIKE FAMILY PROTEIN"/>
    <property type="match status" value="1"/>
</dbReference>
<evidence type="ECO:0000256" key="1">
    <source>
        <dbReference type="ARBA" id="ARBA00022857"/>
    </source>
</evidence>
<name>Q0V2G7_PHANO</name>
<proteinExistence type="predicted"/>
<keyword evidence="1" id="KW-0521">NADP</keyword>
<dbReference type="KEGG" id="pno:SNOG_01797"/>
<dbReference type="CDD" id="cd05259">
    <property type="entry name" value="PCBER_SDR_a"/>
    <property type="match status" value="1"/>
</dbReference>
<dbReference type="GeneID" id="5969268"/>
<evidence type="ECO:0000259" key="3">
    <source>
        <dbReference type="Pfam" id="PF05368"/>
    </source>
</evidence>
<dbReference type="InterPro" id="IPR045312">
    <property type="entry name" value="PCBER-like"/>
</dbReference>
<dbReference type="VEuPathDB" id="FungiDB:JI435_017970"/>
<keyword evidence="2" id="KW-0560">Oxidoreductase</keyword>
<dbReference type="GO" id="GO:0016491">
    <property type="term" value="F:oxidoreductase activity"/>
    <property type="evidence" value="ECO:0007669"/>
    <property type="project" value="UniProtKB-KW"/>
</dbReference>